<dbReference type="GO" id="GO:0005886">
    <property type="term" value="C:plasma membrane"/>
    <property type="evidence" value="ECO:0007669"/>
    <property type="project" value="TreeGrafter"/>
</dbReference>
<evidence type="ECO:0000256" key="4">
    <source>
        <dbReference type="ARBA" id="ARBA00022989"/>
    </source>
</evidence>
<evidence type="ECO:0000256" key="5">
    <source>
        <dbReference type="ARBA" id="ARBA00023136"/>
    </source>
</evidence>
<dbReference type="EMBL" id="LASV01000524">
    <property type="protein sequence ID" value="KKA17939.1"/>
    <property type="molecule type" value="Genomic_DNA"/>
</dbReference>
<keyword evidence="4 7" id="KW-1133">Transmembrane helix</keyword>
<dbReference type="InterPro" id="IPR000535">
    <property type="entry name" value="MSP_dom"/>
</dbReference>
<dbReference type="GO" id="GO:0007163">
    <property type="term" value="P:establishment or maintenance of cell polarity"/>
    <property type="evidence" value="ECO:0007669"/>
    <property type="project" value="EnsemblFungi"/>
</dbReference>
<gene>
    <name evidence="9" type="ORF">T310_8124</name>
</gene>
<evidence type="ECO:0000256" key="3">
    <source>
        <dbReference type="ARBA" id="ARBA00022692"/>
    </source>
</evidence>
<dbReference type="FunFam" id="2.60.40.10:FF:000813">
    <property type="entry name" value="Vesicle-associated protein 1-1"/>
    <property type="match status" value="1"/>
</dbReference>
<proteinExistence type="inferred from homology"/>
<evidence type="ECO:0000259" key="8">
    <source>
        <dbReference type="PROSITE" id="PS50202"/>
    </source>
</evidence>
<feature type="compositionally biased region" description="Low complexity" evidence="6">
    <location>
        <begin position="192"/>
        <end position="210"/>
    </location>
</feature>
<dbReference type="Pfam" id="PF00635">
    <property type="entry name" value="Motile_Sperm"/>
    <property type="match status" value="1"/>
</dbReference>
<evidence type="ECO:0000313" key="9">
    <source>
        <dbReference type="EMBL" id="KKA17939.1"/>
    </source>
</evidence>
<dbReference type="GO" id="GO:0160219">
    <property type="term" value="C:cortical endoplasmic reticulum membrane"/>
    <property type="evidence" value="ECO:0007669"/>
    <property type="project" value="UniProtKB-ARBA"/>
</dbReference>
<dbReference type="GO" id="GO:0090158">
    <property type="term" value="P:endoplasmic reticulum membrane organization"/>
    <property type="evidence" value="ECO:0007669"/>
    <property type="project" value="TreeGrafter"/>
</dbReference>
<feature type="domain" description="MSP" evidence="8">
    <location>
        <begin position="2"/>
        <end position="132"/>
    </location>
</feature>
<dbReference type="OrthoDB" id="264603at2759"/>
<reference evidence="9 10" key="1">
    <citation type="submission" date="2015-04" db="EMBL/GenBank/DDBJ databases">
        <authorList>
            <person name="Heijne W.H."/>
            <person name="Fedorova N.D."/>
            <person name="Nierman W.C."/>
            <person name="Vollebregt A.W."/>
            <person name="Zhao Z."/>
            <person name="Wu L."/>
            <person name="Kumar M."/>
            <person name="Stam H."/>
            <person name="van den Berg M.A."/>
            <person name="Pel H.J."/>
        </authorList>
    </citation>
    <scope>NUCLEOTIDE SEQUENCE [LARGE SCALE GENOMIC DNA]</scope>
    <source>
        <strain evidence="9 10">CBS 393.64</strain>
    </source>
</reference>
<evidence type="ECO:0000313" key="10">
    <source>
        <dbReference type="Proteomes" id="UP000053958"/>
    </source>
</evidence>
<dbReference type="PANTHER" id="PTHR10809">
    <property type="entry name" value="VESICLE-ASSOCIATED MEMBRANE PROTEIN-ASSOCIATED PROTEIN"/>
    <property type="match status" value="1"/>
</dbReference>
<dbReference type="GO" id="GO:0051685">
    <property type="term" value="P:maintenance of ER location"/>
    <property type="evidence" value="ECO:0007669"/>
    <property type="project" value="EnsemblFungi"/>
</dbReference>
<organism evidence="9 10">
    <name type="scientific">Rasamsonia emersonii (strain ATCC 16479 / CBS 393.64 / IMI 116815)</name>
    <dbReference type="NCBI Taxonomy" id="1408163"/>
    <lineage>
        <taxon>Eukaryota</taxon>
        <taxon>Fungi</taxon>
        <taxon>Dikarya</taxon>
        <taxon>Ascomycota</taxon>
        <taxon>Pezizomycotina</taxon>
        <taxon>Eurotiomycetes</taxon>
        <taxon>Eurotiomycetidae</taxon>
        <taxon>Eurotiales</taxon>
        <taxon>Trichocomaceae</taxon>
        <taxon>Rasamsonia</taxon>
    </lineage>
</organism>
<keyword evidence="10" id="KW-1185">Reference proteome</keyword>
<dbReference type="InterPro" id="IPR016763">
    <property type="entry name" value="VAP"/>
</dbReference>
<dbReference type="RefSeq" id="XP_013324551.1">
    <property type="nucleotide sequence ID" value="XM_013469097.1"/>
</dbReference>
<feature type="transmembrane region" description="Helical" evidence="7">
    <location>
        <begin position="268"/>
        <end position="289"/>
    </location>
</feature>
<dbReference type="GO" id="GO:0061817">
    <property type="term" value="P:endoplasmic reticulum-plasma membrane tethering"/>
    <property type="evidence" value="ECO:0007669"/>
    <property type="project" value="EnsemblFungi"/>
</dbReference>
<dbReference type="GO" id="GO:0140506">
    <property type="term" value="F:endoplasmic reticulum-autophagosome adaptor activity"/>
    <property type="evidence" value="ECO:0007669"/>
    <property type="project" value="UniProtKB-ARBA"/>
</dbReference>
<dbReference type="PIRSF" id="PIRSF019693">
    <property type="entry name" value="VAMP-associated"/>
    <property type="match status" value="1"/>
</dbReference>
<dbReference type="STRING" id="1408163.A0A0F4YI96"/>
<dbReference type="GO" id="GO:0007009">
    <property type="term" value="P:plasma membrane organization"/>
    <property type="evidence" value="ECO:0007669"/>
    <property type="project" value="EnsemblFungi"/>
</dbReference>
<comment type="caution">
    <text evidence="9">The sequence shown here is derived from an EMBL/GenBank/DDBJ whole genome shotgun (WGS) entry which is preliminary data.</text>
</comment>
<dbReference type="GO" id="GO:0061709">
    <property type="term" value="P:reticulophagy"/>
    <property type="evidence" value="ECO:0007669"/>
    <property type="project" value="EnsemblFungi"/>
</dbReference>
<sequence>MSIELEPSDLGFRRPFNREVSELLHLRNPNSEPVAFKVKTTAPKHYCVRPNSGRIEPGRHVEVQDGPWDNRPKTVLLQAMKEDPPLDAKCKDKFLVQSVAITGDLEFSNITSIFEKVPKAAIQERKIRVNYLPPNAPNGAAVPDEEPPAYSSPGGAYETPAPAASRKVPDDVSPIPQPEFTEKPRQEVSQESTKAAAATDNSKSAATNAANEELKAQLAQAQAQIQKLKDQLAEQGLRLRKTDGGAAQSAESTAPLLQQQHPQSAAEIGVPVQIVAGLCLLSFLIAYFFF</sequence>
<dbReference type="PROSITE" id="PS50202">
    <property type="entry name" value="MSP"/>
    <property type="match status" value="1"/>
</dbReference>
<comment type="subcellular location">
    <subcellularLocation>
        <location evidence="1">Endoplasmic reticulum membrane</location>
        <topology evidence="1">Single-pass type IV membrane protein</topology>
    </subcellularLocation>
</comment>
<dbReference type="InterPro" id="IPR008962">
    <property type="entry name" value="PapD-like_sf"/>
</dbReference>
<protein>
    <submittedName>
        <fullName evidence="9">Integral ER membrane protein Scs2</fullName>
    </submittedName>
</protein>
<dbReference type="GO" id="GO:0035091">
    <property type="term" value="F:phosphatidylinositol binding"/>
    <property type="evidence" value="ECO:0007669"/>
    <property type="project" value="UniProtKB-ARBA"/>
</dbReference>
<comment type="similarity">
    <text evidence="2">Belongs to the VAMP-associated protein (VAP) (TC 9.B.17) family.</text>
</comment>
<dbReference type="GO" id="GO:0160214">
    <property type="term" value="F:endoplasmic reticulum-plasma membrane adaptor activity"/>
    <property type="evidence" value="ECO:0007669"/>
    <property type="project" value="EnsemblFungi"/>
</dbReference>
<evidence type="ECO:0000256" key="7">
    <source>
        <dbReference type="SAM" id="Phobius"/>
    </source>
</evidence>
<dbReference type="InterPro" id="IPR013783">
    <property type="entry name" value="Ig-like_fold"/>
</dbReference>
<dbReference type="GO" id="GO:1902647">
    <property type="term" value="P:negative regulation of 1-phosphatidyl-1D-myo-inositol 4,5-bisphosphate biosynthetic process"/>
    <property type="evidence" value="ECO:0007669"/>
    <property type="project" value="EnsemblFungi"/>
</dbReference>
<evidence type="ECO:0000256" key="1">
    <source>
        <dbReference type="ARBA" id="ARBA00004163"/>
    </source>
</evidence>
<evidence type="ECO:0000256" key="2">
    <source>
        <dbReference type="ARBA" id="ARBA00008932"/>
    </source>
</evidence>
<dbReference type="PANTHER" id="PTHR10809:SF6">
    <property type="entry name" value="AT11025P-RELATED"/>
    <property type="match status" value="1"/>
</dbReference>
<name>A0A0F4YI96_RASE3</name>
<dbReference type="GO" id="GO:0001786">
    <property type="term" value="F:phosphatidylserine binding"/>
    <property type="evidence" value="ECO:0007669"/>
    <property type="project" value="UniProtKB-ARBA"/>
</dbReference>
<accession>A0A0F4YI96</accession>
<evidence type="ECO:0000256" key="6">
    <source>
        <dbReference type="SAM" id="MobiDB-lite"/>
    </source>
</evidence>
<keyword evidence="5 7" id="KW-0472">Membrane</keyword>
<dbReference type="GO" id="GO:0033149">
    <property type="term" value="F:FFAT motif binding"/>
    <property type="evidence" value="ECO:0007669"/>
    <property type="project" value="TreeGrafter"/>
</dbReference>
<dbReference type="GeneID" id="25320385"/>
<dbReference type="Proteomes" id="UP000053958">
    <property type="component" value="Unassembled WGS sequence"/>
</dbReference>
<keyword evidence="3 7" id="KW-0812">Transmembrane</keyword>
<feature type="region of interest" description="Disordered" evidence="6">
    <location>
        <begin position="136"/>
        <end position="210"/>
    </location>
</feature>
<dbReference type="Gene3D" id="2.60.40.10">
    <property type="entry name" value="Immunoglobulins"/>
    <property type="match status" value="1"/>
</dbReference>
<dbReference type="AlphaFoldDB" id="A0A0F4YI96"/>
<dbReference type="SUPFAM" id="SSF49354">
    <property type="entry name" value="PapD-like"/>
    <property type="match status" value="1"/>
</dbReference>